<reference evidence="2 3" key="1">
    <citation type="submission" date="2018-05" db="EMBL/GenBank/DDBJ databases">
        <title>Genomic Encyclopedia of Type Strains, Phase IV (KMG-IV): sequencing the most valuable type-strain genomes for metagenomic binning, comparative biology and taxonomic classification.</title>
        <authorList>
            <person name="Goeker M."/>
        </authorList>
    </citation>
    <scope>NUCLEOTIDE SEQUENCE [LARGE SCALE GENOMIC DNA]</scope>
    <source>
        <strain evidence="2 3">DSM 19579</strain>
    </source>
</reference>
<proteinExistence type="predicted"/>
<dbReference type="Proteomes" id="UP000246744">
    <property type="component" value="Unassembled WGS sequence"/>
</dbReference>
<dbReference type="InterPro" id="IPR036237">
    <property type="entry name" value="Xyl_isomerase-like_sf"/>
</dbReference>
<dbReference type="GO" id="GO:0016853">
    <property type="term" value="F:isomerase activity"/>
    <property type="evidence" value="ECO:0007669"/>
    <property type="project" value="UniProtKB-KW"/>
</dbReference>
<protein>
    <submittedName>
        <fullName evidence="2">Sugar phosphate isomerase/epimerase</fullName>
    </submittedName>
</protein>
<sequence>MITFSATLTCRFDAIFSPFAPHELEQGFAWLASSGFDAAELTINDYDGLDVRQLKQQLDQFGLGCTTIATGQARKRNGLSLLSSDPNVVHKTQQRLREHIEAAALLGSQVTLGSLRAPDRAMSKTEYIHSLAEAMRPCVDYARQCNVPLIVEALNRYEISHLHSATDMMEFMALSDAPGNVGILWDVFHANIEDPDFASAIAHMGSRLRHVHLADSNRHFPGYGHLPIESIYNMLQRAGYQGAISLECFCLPSKEAVIQGAGPLLKRLRAL</sequence>
<dbReference type="InterPro" id="IPR013022">
    <property type="entry name" value="Xyl_isomerase-like_TIM-brl"/>
</dbReference>
<name>A0A317Q8S1_9ENTR</name>
<dbReference type="Pfam" id="PF01261">
    <property type="entry name" value="AP_endonuc_2"/>
    <property type="match status" value="1"/>
</dbReference>
<keyword evidence="3" id="KW-1185">Reference proteome</keyword>
<evidence type="ECO:0000313" key="2">
    <source>
        <dbReference type="EMBL" id="PWW12534.1"/>
    </source>
</evidence>
<evidence type="ECO:0000313" key="3">
    <source>
        <dbReference type="Proteomes" id="UP000246744"/>
    </source>
</evidence>
<accession>A0A317Q8S1</accession>
<gene>
    <name evidence="2" type="ORF">DES37_10197</name>
</gene>
<dbReference type="AlphaFoldDB" id="A0A317Q8S1"/>
<feature type="domain" description="Xylose isomerase-like TIM barrel" evidence="1">
    <location>
        <begin position="28"/>
        <end position="259"/>
    </location>
</feature>
<keyword evidence="2" id="KW-0413">Isomerase</keyword>
<evidence type="ECO:0000259" key="1">
    <source>
        <dbReference type="Pfam" id="PF01261"/>
    </source>
</evidence>
<organism evidence="2 3">
    <name type="scientific">Mangrovibacter plantisponsor</name>
    <dbReference type="NCBI Taxonomy" id="451513"/>
    <lineage>
        <taxon>Bacteria</taxon>
        <taxon>Pseudomonadati</taxon>
        <taxon>Pseudomonadota</taxon>
        <taxon>Gammaproteobacteria</taxon>
        <taxon>Enterobacterales</taxon>
        <taxon>Enterobacteriaceae</taxon>
        <taxon>Mangrovibacter</taxon>
    </lineage>
</organism>
<dbReference type="Gene3D" id="3.20.20.150">
    <property type="entry name" value="Divalent-metal-dependent TIM barrel enzymes"/>
    <property type="match status" value="1"/>
</dbReference>
<dbReference type="InterPro" id="IPR050312">
    <property type="entry name" value="IolE/XylAMocC-like"/>
</dbReference>
<dbReference type="OrthoDB" id="9780241at2"/>
<dbReference type="PANTHER" id="PTHR12110">
    <property type="entry name" value="HYDROXYPYRUVATE ISOMERASE"/>
    <property type="match status" value="1"/>
</dbReference>
<dbReference type="RefSeq" id="WP_110024476.1">
    <property type="nucleotide sequence ID" value="NZ_QGTS01000001.1"/>
</dbReference>
<dbReference type="EMBL" id="QGTS01000001">
    <property type="protein sequence ID" value="PWW12534.1"/>
    <property type="molecule type" value="Genomic_DNA"/>
</dbReference>
<dbReference type="SUPFAM" id="SSF51658">
    <property type="entry name" value="Xylose isomerase-like"/>
    <property type="match status" value="1"/>
</dbReference>
<comment type="caution">
    <text evidence="2">The sequence shown here is derived from an EMBL/GenBank/DDBJ whole genome shotgun (WGS) entry which is preliminary data.</text>
</comment>